<dbReference type="GO" id="GO:0017004">
    <property type="term" value="P:cytochrome complex assembly"/>
    <property type="evidence" value="ECO:0007669"/>
    <property type="project" value="UniProtKB-KW"/>
</dbReference>
<dbReference type="InterPro" id="IPR036249">
    <property type="entry name" value="Thioredoxin-like_sf"/>
</dbReference>
<reference evidence="5 6" key="1">
    <citation type="submission" date="2018-07" db="EMBL/GenBank/DDBJ databases">
        <title>Genome analysis of Larkinella rosea.</title>
        <authorList>
            <person name="Zhou Z."/>
            <person name="Wang G."/>
        </authorList>
    </citation>
    <scope>NUCLEOTIDE SEQUENCE [LARGE SCALE GENOMIC DNA]</scope>
    <source>
        <strain evidence="6">zzj9</strain>
    </source>
</reference>
<proteinExistence type="predicted"/>
<comment type="subcellular location">
    <subcellularLocation>
        <location evidence="1">Cell envelope</location>
    </subcellularLocation>
</comment>
<evidence type="ECO:0000313" key="5">
    <source>
        <dbReference type="EMBL" id="RCR67051.1"/>
    </source>
</evidence>
<evidence type="ECO:0000256" key="3">
    <source>
        <dbReference type="ARBA" id="ARBA00023284"/>
    </source>
</evidence>
<organism evidence="5 6">
    <name type="scientific">Larkinella punicea</name>
    <dbReference type="NCBI Taxonomy" id="2315727"/>
    <lineage>
        <taxon>Bacteria</taxon>
        <taxon>Pseudomonadati</taxon>
        <taxon>Bacteroidota</taxon>
        <taxon>Cytophagia</taxon>
        <taxon>Cytophagales</taxon>
        <taxon>Spirosomataceae</taxon>
        <taxon>Larkinella</taxon>
    </lineage>
</organism>
<gene>
    <name evidence="5" type="ORF">DUE52_23630</name>
</gene>
<evidence type="ECO:0000313" key="6">
    <source>
        <dbReference type="Proteomes" id="UP000253383"/>
    </source>
</evidence>
<protein>
    <submittedName>
        <fullName evidence="5">TlpA family protein disulfide reductase</fullName>
    </submittedName>
</protein>
<name>A0A368JLN6_9BACT</name>
<dbReference type="Proteomes" id="UP000253383">
    <property type="component" value="Unassembled WGS sequence"/>
</dbReference>
<feature type="domain" description="Thioredoxin" evidence="4">
    <location>
        <begin position="13"/>
        <end position="163"/>
    </location>
</feature>
<dbReference type="Pfam" id="PF08534">
    <property type="entry name" value="Redoxin"/>
    <property type="match status" value="1"/>
</dbReference>
<comment type="caution">
    <text evidence="5">The sequence shown here is derived from an EMBL/GenBank/DDBJ whole genome shotgun (WGS) entry which is preliminary data.</text>
</comment>
<keyword evidence="6" id="KW-1185">Reference proteome</keyword>
<evidence type="ECO:0000259" key="4">
    <source>
        <dbReference type="PROSITE" id="PS51352"/>
    </source>
</evidence>
<dbReference type="EMBL" id="QOWE01000022">
    <property type="protein sequence ID" value="RCR67051.1"/>
    <property type="molecule type" value="Genomic_DNA"/>
</dbReference>
<dbReference type="InterPro" id="IPR013740">
    <property type="entry name" value="Redoxin"/>
</dbReference>
<keyword evidence="2" id="KW-0201">Cytochrome c-type biogenesis</keyword>
<keyword evidence="3" id="KW-0676">Redox-active center</keyword>
<sequence length="163" mass="18370">MKSIHTWLLLSLLVIGQASIAQRMPVIKYPALERLLTRPTDTVLVVNFWATWCAPCVAELPYFEQLSAAHATDKVKVILVNLDGIGQLVKKVQPFIARTGIKSPEMLLLDEPDYNSWIGKVSPDWSGALPFTLIIDPSRKQRKTFEKGLTLAELETELRPFIQ</sequence>
<dbReference type="RefSeq" id="WP_114408538.1">
    <property type="nucleotide sequence ID" value="NZ_QOWE01000022.1"/>
</dbReference>
<dbReference type="PANTHER" id="PTHR42852">
    <property type="entry name" value="THIOL:DISULFIDE INTERCHANGE PROTEIN DSBE"/>
    <property type="match status" value="1"/>
</dbReference>
<dbReference type="PROSITE" id="PS51352">
    <property type="entry name" value="THIOREDOXIN_2"/>
    <property type="match status" value="1"/>
</dbReference>
<evidence type="ECO:0000256" key="1">
    <source>
        <dbReference type="ARBA" id="ARBA00004196"/>
    </source>
</evidence>
<dbReference type="GO" id="GO:0016491">
    <property type="term" value="F:oxidoreductase activity"/>
    <property type="evidence" value="ECO:0007669"/>
    <property type="project" value="InterPro"/>
</dbReference>
<dbReference type="AlphaFoldDB" id="A0A368JLN6"/>
<dbReference type="SUPFAM" id="SSF52833">
    <property type="entry name" value="Thioredoxin-like"/>
    <property type="match status" value="1"/>
</dbReference>
<dbReference type="OrthoDB" id="6399635at2"/>
<evidence type="ECO:0000256" key="2">
    <source>
        <dbReference type="ARBA" id="ARBA00022748"/>
    </source>
</evidence>
<dbReference type="InterPro" id="IPR017937">
    <property type="entry name" value="Thioredoxin_CS"/>
</dbReference>
<dbReference type="CDD" id="cd02966">
    <property type="entry name" value="TlpA_like_family"/>
    <property type="match status" value="1"/>
</dbReference>
<accession>A0A368JLN6</accession>
<dbReference type="PANTHER" id="PTHR42852:SF17">
    <property type="entry name" value="THIOREDOXIN-LIKE PROTEIN HI_1115"/>
    <property type="match status" value="1"/>
</dbReference>
<dbReference type="InterPro" id="IPR050553">
    <property type="entry name" value="Thioredoxin_ResA/DsbE_sf"/>
</dbReference>
<dbReference type="GO" id="GO:0030313">
    <property type="term" value="C:cell envelope"/>
    <property type="evidence" value="ECO:0007669"/>
    <property type="project" value="UniProtKB-SubCell"/>
</dbReference>
<dbReference type="InterPro" id="IPR013766">
    <property type="entry name" value="Thioredoxin_domain"/>
</dbReference>
<dbReference type="PROSITE" id="PS00194">
    <property type="entry name" value="THIOREDOXIN_1"/>
    <property type="match status" value="1"/>
</dbReference>
<dbReference type="Gene3D" id="3.40.30.10">
    <property type="entry name" value="Glutaredoxin"/>
    <property type="match status" value="1"/>
</dbReference>